<dbReference type="PANTHER" id="PTHR43355">
    <property type="entry name" value="FLAVIN REDUCTASE (NADPH)"/>
    <property type="match status" value="1"/>
</dbReference>
<gene>
    <name evidence="2" type="ORF">G7068_00495</name>
</gene>
<dbReference type="SUPFAM" id="SSF51735">
    <property type="entry name" value="NAD(P)-binding Rossmann-fold domains"/>
    <property type="match status" value="1"/>
</dbReference>
<evidence type="ECO:0000259" key="1">
    <source>
        <dbReference type="Pfam" id="PF13460"/>
    </source>
</evidence>
<keyword evidence="3" id="KW-1185">Reference proteome</keyword>
<dbReference type="Proteomes" id="UP000502677">
    <property type="component" value="Chromosome"/>
</dbReference>
<name>A0A6G7XBW1_9MICO</name>
<evidence type="ECO:0000313" key="2">
    <source>
        <dbReference type="EMBL" id="QIK61858.1"/>
    </source>
</evidence>
<dbReference type="PANTHER" id="PTHR43355:SF2">
    <property type="entry name" value="FLAVIN REDUCTASE (NADPH)"/>
    <property type="match status" value="1"/>
</dbReference>
<protein>
    <submittedName>
        <fullName evidence="2">NAD(P)H-binding protein</fullName>
    </submittedName>
</protein>
<dbReference type="InterPro" id="IPR016040">
    <property type="entry name" value="NAD(P)-bd_dom"/>
</dbReference>
<reference evidence="2 3" key="1">
    <citation type="submission" date="2020-03" db="EMBL/GenBank/DDBJ databases">
        <title>Leucobacter sp. nov., isolated from beetles.</title>
        <authorList>
            <person name="Hyun D.-W."/>
            <person name="Bae J.-W."/>
        </authorList>
    </citation>
    <scope>NUCLEOTIDE SEQUENCE [LARGE SCALE GENOMIC DNA]</scope>
    <source>
        <strain evidence="2 3">HDW9C</strain>
    </source>
</reference>
<dbReference type="Pfam" id="PF13460">
    <property type="entry name" value="NAD_binding_10"/>
    <property type="match status" value="1"/>
</dbReference>
<dbReference type="InterPro" id="IPR036291">
    <property type="entry name" value="NAD(P)-bd_dom_sf"/>
</dbReference>
<organism evidence="2 3">
    <name type="scientific">Leucobacter viscericola</name>
    <dbReference type="NCBI Taxonomy" id="2714935"/>
    <lineage>
        <taxon>Bacteria</taxon>
        <taxon>Bacillati</taxon>
        <taxon>Actinomycetota</taxon>
        <taxon>Actinomycetes</taxon>
        <taxon>Micrococcales</taxon>
        <taxon>Microbacteriaceae</taxon>
        <taxon>Leucobacter</taxon>
    </lineage>
</organism>
<proteinExistence type="predicted"/>
<accession>A0A6G7XBW1</accession>
<feature type="domain" description="NAD(P)-binding" evidence="1">
    <location>
        <begin position="18"/>
        <end position="166"/>
    </location>
</feature>
<dbReference type="RefSeq" id="WP_166287368.1">
    <property type="nucleotide sequence ID" value="NZ_CP049863.1"/>
</dbReference>
<sequence length="224" mass="23248">MTESVTPESVTTNVSIIGGSGYAGSHIAEAAAVRGLNVRSFSRKEAAQQIAGVKYETGSIAEPADRARILDGADAVVIAIAPRGDMAGKVRPLIAEFAAEAAAAGVRLGVIGGAGSLLVSEGGPRLVDTPEFGDEFKPEAQEMGAVLEDLRAMPEGLDWFFVSPAGDFGPWVAGEYTGEYRVGGDVLLKDANGKSAIGGADFGLAITDELETPRHHRARFTVAY</sequence>
<dbReference type="EMBL" id="CP049863">
    <property type="protein sequence ID" value="QIK61858.1"/>
    <property type="molecule type" value="Genomic_DNA"/>
</dbReference>
<dbReference type="AlphaFoldDB" id="A0A6G7XBW1"/>
<dbReference type="Gene3D" id="3.40.50.720">
    <property type="entry name" value="NAD(P)-binding Rossmann-like Domain"/>
    <property type="match status" value="1"/>
</dbReference>
<dbReference type="KEGG" id="lvi:G7068_00495"/>
<dbReference type="InterPro" id="IPR051606">
    <property type="entry name" value="Polyketide_Oxido-like"/>
</dbReference>
<dbReference type="GO" id="GO:0016646">
    <property type="term" value="F:oxidoreductase activity, acting on the CH-NH group of donors, NAD or NADP as acceptor"/>
    <property type="evidence" value="ECO:0007669"/>
    <property type="project" value="TreeGrafter"/>
</dbReference>
<evidence type="ECO:0000313" key="3">
    <source>
        <dbReference type="Proteomes" id="UP000502677"/>
    </source>
</evidence>